<keyword evidence="6 12" id="KW-0863">Zinc-finger</keyword>
<dbReference type="Gene3D" id="3.30.160.60">
    <property type="entry name" value="Classic Zinc Finger"/>
    <property type="match status" value="4"/>
</dbReference>
<feature type="region of interest" description="Disordered" evidence="13">
    <location>
        <begin position="2343"/>
        <end position="2422"/>
    </location>
</feature>
<feature type="compositionally biased region" description="Basic and acidic residues" evidence="13">
    <location>
        <begin position="2386"/>
        <end position="2405"/>
    </location>
</feature>
<feature type="domain" description="C2H2-type" evidence="14">
    <location>
        <begin position="679"/>
        <end position="708"/>
    </location>
</feature>
<feature type="domain" description="C2H2-type" evidence="14">
    <location>
        <begin position="2427"/>
        <end position="2457"/>
    </location>
</feature>
<dbReference type="Pfam" id="PF26218">
    <property type="entry name" value="zf_C2H2_ZNF292"/>
    <property type="match status" value="2"/>
</dbReference>
<feature type="region of interest" description="Disordered" evidence="13">
    <location>
        <begin position="2861"/>
        <end position="2882"/>
    </location>
</feature>
<keyword evidence="4" id="KW-0479">Metal-binding</keyword>
<protein>
    <submittedName>
        <fullName evidence="15">Zinc finger protein 292-like</fullName>
    </submittedName>
</protein>
<keyword evidence="10" id="KW-0804">Transcription</keyword>
<feature type="compositionally biased region" description="Basic residues" evidence="13">
    <location>
        <begin position="2596"/>
        <end position="2606"/>
    </location>
</feature>
<feature type="compositionally biased region" description="Polar residues" evidence="13">
    <location>
        <begin position="1947"/>
        <end position="1965"/>
    </location>
</feature>
<dbReference type="GO" id="GO:0008270">
    <property type="term" value="F:zinc ion binding"/>
    <property type="evidence" value="ECO:0007669"/>
    <property type="project" value="UniProtKB-KW"/>
</dbReference>
<keyword evidence="7" id="KW-0862">Zinc</keyword>
<feature type="compositionally biased region" description="Basic and acidic residues" evidence="13">
    <location>
        <begin position="2781"/>
        <end position="2792"/>
    </location>
</feature>
<dbReference type="EMBL" id="JAGXEW010000005">
    <property type="protein sequence ID" value="KAK1171918.1"/>
    <property type="molecule type" value="Genomic_DNA"/>
</dbReference>
<dbReference type="PANTHER" id="PTHR15507:SF14">
    <property type="entry name" value="ZINC FINGER PROTEIN 292"/>
    <property type="match status" value="1"/>
</dbReference>
<feature type="domain" description="C2H2-type" evidence="14">
    <location>
        <begin position="805"/>
        <end position="834"/>
    </location>
</feature>
<name>A0AAD8GCL3_ACIOX</name>
<dbReference type="Pfam" id="PF00096">
    <property type="entry name" value="zf-C2H2"/>
    <property type="match status" value="1"/>
</dbReference>
<evidence type="ECO:0000313" key="16">
    <source>
        <dbReference type="Proteomes" id="UP001230051"/>
    </source>
</evidence>
<accession>A0AAD8GCL3</accession>
<organism evidence="15 16">
    <name type="scientific">Acipenser oxyrinchus oxyrinchus</name>
    <dbReference type="NCBI Taxonomy" id="40147"/>
    <lineage>
        <taxon>Eukaryota</taxon>
        <taxon>Metazoa</taxon>
        <taxon>Chordata</taxon>
        <taxon>Craniata</taxon>
        <taxon>Vertebrata</taxon>
        <taxon>Euteleostomi</taxon>
        <taxon>Actinopterygii</taxon>
        <taxon>Chondrostei</taxon>
        <taxon>Acipenseriformes</taxon>
        <taxon>Acipenseridae</taxon>
        <taxon>Acipenser</taxon>
    </lineage>
</organism>
<feature type="region of interest" description="Disordered" evidence="13">
    <location>
        <begin position="2212"/>
        <end position="2313"/>
    </location>
</feature>
<feature type="compositionally biased region" description="Basic and acidic residues" evidence="13">
    <location>
        <begin position="642"/>
        <end position="653"/>
    </location>
</feature>
<evidence type="ECO:0000259" key="14">
    <source>
        <dbReference type="PROSITE" id="PS50157"/>
    </source>
</evidence>
<feature type="compositionally biased region" description="Polar residues" evidence="13">
    <location>
        <begin position="2212"/>
        <end position="2229"/>
    </location>
</feature>
<feature type="region of interest" description="Disordered" evidence="13">
    <location>
        <begin position="604"/>
        <end position="668"/>
    </location>
</feature>
<evidence type="ECO:0000256" key="8">
    <source>
        <dbReference type="ARBA" id="ARBA00023015"/>
    </source>
</evidence>
<dbReference type="InterPro" id="IPR058902">
    <property type="entry name" value="zf_C2H2_ZNF292/Rlf"/>
</dbReference>
<sequence>MADEEAEQDHSTEIGSADTIGALRERLQELATELTESREPAMHSASQYCQKFCQTLVEYAGRWKISEGPLPLVQVYMVAILSYAEARHQLSSECDNVSLVLERLALSCVELLLSLPEETPSHFWKEFQTSVQTAHNLLLENGSAELQMLCAIAQESGVWTNSALQCILSKEAPQEETVNEFLRLEGPVLLEMRIKHLIKEKHIEKAASLAKACSDHPEFRAKSSFKQTYLVCLTAVAQQEQLMQEISEVDCKDALEMICNLESDGDEKAALALCTAFLTRQLLQGDMYCAWELTLFWSKLQQRTEPSTQVFLDHCRRLSQLSKTVYHIFFLIKVIQSEVEDVGLAVCIELCIQALRMESTENPNVKATICKTISCLLPDDLEVKRACQLTEFLLEPTVESYYAVETLYNEPDQRFEVDNLPVPNSLRCELLLVFKTQWPFDPEFWDWKTLKRHCLELMGEEASIVSSIDELNDSEAFEQLEDDNGGKVQVEEFGGLADCFYDTPNVLNEMADEKQKKREIKKLREKGFISARFRNWQAYMQYCVLCDKEFLGHRIVRHAQKHVKDGVYSCPICGENFDQKELFVPHVTSHVKQSCKERLAAMKQSRTLGKPSKLPNSNTAHQKVKVAADKPDNRPKKKNSPHSHDIVVFNDKDASEDDGQGQRSKPDLSVHRVDYREEYTCPVTNCRKGFKYFKNLIAHVRGHKNSEEAKRFLEMQSKKVVCQYCRRQFVSVAHLNDHLQMHCGVKPYICIQLHCKSSFLTNPELLVHRKEHVVFKAKCMFPNCGRIFYEAYMLYDHEAQHYNTFTCKFPACGKIFHSQSKLDLHQEDHIAQQKTPCNEDQAAIQDPDLTELPDKNPTPLMDRGPCHTPLPETNLSKLIDPNQIKLELPDTDQPFPDPTQTQSELEMPCPSLTPLQDPTLVMNNCPQGVQVNVEQKGTVAIIDCEDSIHVCVSSQNSLPVMGDSSDVCVPASCEHLELQPVQQPPLHRNGLSAELKESQLPDMLTGALEEKPTELLPVKIEAPSNEEIRPEQPPKPTGDVVPNCSALSVRVPDGKNILSPSVDPQAATERQVNVASQVKVVERFSCTFETCTRNYSSSRSVSKHMKAVHPEYHAALKLARKSKSLRKNNRKSALQTQEDKTQGMKTQTPLFPYQTGNVAATVSTPAFSSHSGTLTTQVFPTQIENVVNPILLSQMAEVSNQMLPLQTERGANPLLSLQMGSGLNLSLLSHKGHSSELPIHLQALASQVSSQITAANPVLSPQRPRGNTNLVVNSQASVINPALFSEMQSSANLILPSEAESNCLTLLPSRLENSTDPILTTRLTDGTNSVMSHHIDSNAHSVPPSHHIDNNAHSVPPSHHIDNNAHSVHPAQVQKSADSLLPLQIDCGSHIGAPPTRGESPHMAYSTMGCNNSPHVPSQVDNVTNIVLSQVDPSNPKLPSNMEGLSNALLPSLMDRATHPLLPSNLESKNAGRLETAVNPLFLPQIDALSFTDFSSQAKRVANPQVENVMKSVFTSQPESAQTATAVQPLCVSPPKLEVKRTSKRTKWPAIVRDGKFICSRCYREFASPNSLGGHLSKRSNCKLFDEMETSAALQQDGSSSFIANPINSSSVLNVQQKQLSSNFNPTVSFKDRADQSLAIENHHPRFLPSAIFPQVNGAICNPNEGEQSSPIIKQALETAGLPNLFENSGILQQAFQNPCDPYQTSAHMPESTVIQHTGKAIKMESEVAEIPLIHETRNELTTCAANHFVKAEEPEFCADIFSDSVLSQMLAEHNSQISLNNLGAAHLNQIMRTDCQSMKVEGNGESQMNANDNLLAAMANLTQHFMANQVLQIPAADPQHLVTNRCNPQDFAPKIKNVKKKLRAQLLEKPNDLSRKSSGPAQDINLQGNGHLQKLSNFPQTSEAKHGSAFSKIQGMTESDNRDDTNGLLSDTAQTEKLNCELNAPLSGQTSSNAPDTALSNSCDSQKEDEKIMEILTALQRLNLEKENTTDDSPAVNSCSVTSMLNCNAVVLNEHPEAQHPDSTVTNEAPPLESPSKPFVCENESCPYSAMTKDALYKHYYKVHNYTEDMMNEIRQIQLKFAPFRCHICKKTFTRNSNLRAHFQTVHRLTQNKMVQLKIKRPYTKKSRPERTATNKRPCMVDGQQEEFGSEPAESTLALEKLKPIEGNSKKGIHPAVKESFKVSPTQVSCSLQDAPNGQTSENISNFVLEQPTSGQPTVGLSAAQQPSAEYPTVDLPLGEQPAAQPPIVGQSVAGQPPVGLPGTAQSEAEHPVTTQSVAEQPVTTQSVAEQPVTTQSVAEQPVTTQSVAEQPVTTRSLACLPIVGQPTVELPMMGLTIAGPPPMELPVSGHTATGFPLPGPPLPGEPATGKVKKPKGPKPKVPKPKIEKLKVEKPKKQPKPEVKKQKKPATNTSESSHSYSPYRPYRCVHQGCFAAFTIQQNLILHYRAVHQSDLPTFEQDNEEESAEIKEDLAEEMNQITEFRCQVKDCSRIFQEVPSLLQHYTQLHEFSLEKAGSLLSDMNLGRFRCDQPECKASFTAFWKYIGHLEVDHEPEKLFNNDGEEGVFRCDCEGCDCVYATRSNLLRHLFRKHKDSHKSHLIRPRKKMDSQESCSVNGDPSKKSKSAGGKGDNEKENWQNNKKSKISSAEERKKKKKNDANKTIWIKSKKTPSLKTNDEALAMCTKKFSLQYPCMIKGCLSVVRSERNMFRHYKTHRLTDAFLLQQGSDFIICKQRSLPLKKSKSTGDDGEKSQEDQSENSEEDLAYTYPELSETESSRLTSEKDEVAEHSKPFKKKRSADECSVPKPVWRRKRTIRQAFPDSVPLIKRKRGRPPLKRKSKEAVQIRIKNRRVRKLKPELYNQSSPCSGSESATSSCTVPVQKEQQHNNIDLSTFKPMGFEVSFLKFLEESADQPKRKAKENPLSEIASKRKTSFPPKSGSLDCSKSDLHIRTSGCHNLIDFQNPLNLQSVENVKIVLDRTFSEGAELLLKQLQEMRPAVVLEKW</sequence>
<feature type="compositionally biased region" description="Basic residues" evidence="13">
    <location>
        <begin position="1120"/>
        <end position="1130"/>
    </location>
</feature>
<feature type="region of interest" description="Disordered" evidence="13">
    <location>
        <begin position="2741"/>
        <end position="2806"/>
    </location>
</feature>
<dbReference type="GO" id="GO:0005634">
    <property type="term" value="C:nucleus"/>
    <property type="evidence" value="ECO:0007669"/>
    <property type="project" value="UniProtKB-SubCell"/>
</dbReference>
<evidence type="ECO:0000256" key="11">
    <source>
        <dbReference type="ARBA" id="ARBA00023242"/>
    </source>
</evidence>
<dbReference type="Pfam" id="PF25580">
    <property type="entry name" value="TPR_Rlf"/>
    <property type="match status" value="1"/>
</dbReference>
<gene>
    <name evidence="15" type="primary">Zfp292</name>
    <name evidence="15" type="ORF">AOXY_G6854</name>
</gene>
<evidence type="ECO:0000256" key="7">
    <source>
        <dbReference type="ARBA" id="ARBA00022833"/>
    </source>
</evidence>
<dbReference type="PANTHER" id="PTHR15507">
    <property type="entry name" value="ZINC FINGER PROTEIN RLF"/>
    <property type="match status" value="1"/>
</dbReference>
<feature type="domain" description="C2H2-type" evidence="14">
    <location>
        <begin position="2085"/>
        <end position="2113"/>
    </location>
</feature>
<evidence type="ECO:0000256" key="4">
    <source>
        <dbReference type="ARBA" id="ARBA00022723"/>
    </source>
</evidence>
<dbReference type="InterPro" id="IPR036236">
    <property type="entry name" value="Znf_C2H2_sf"/>
</dbReference>
<dbReference type="PROSITE" id="PS00028">
    <property type="entry name" value="ZINC_FINGER_C2H2_1"/>
    <property type="match status" value="12"/>
</dbReference>
<reference evidence="15" key="1">
    <citation type="submission" date="2022-02" db="EMBL/GenBank/DDBJ databases">
        <title>Atlantic sturgeon de novo genome assembly.</title>
        <authorList>
            <person name="Stock M."/>
            <person name="Klopp C."/>
            <person name="Guiguen Y."/>
            <person name="Cabau C."/>
            <person name="Parinello H."/>
            <person name="Santidrian Yebra-Pimentel E."/>
            <person name="Kuhl H."/>
            <person name="Dirks R.P."/>
            <person name="Guessner J."/>
            <person name="Wuertz S."/>
            <person name="Du K."/>
            <person name="Schartl M."/>
        </authorList>
    </citation>
    <scope>NUCLEOTIDE SEQUENCE</scope>
    <source>
        <strain evidence="15">STURGEONOMICS-FGT-2020</strain>
        <tissue evidence="15">Whole blood</tissue>
    </source>
</reference>
<evidence type="ECO:0000256" key="1">
    <source>
        <dbReference type="ARBA" id="ARBA00004123"/>
    </source>
</evidence>
<feature type="compositionally biased region" description="Basic and acidic residues" evidence="13">
    <location>
        <begin position="2914"/>
        <end position="2923"/>
    </location>
</feature>
<feature type="domain" description="C2H2-type" evidence="14">
    <location>
        <begin position="568"/>
        <end position="595"/>
    </location>
</feature>
<dbReference type="InterPro" id="IPR057986">
    <property type="entry name" value="TPR_Rlf/292/654"/>
</dbReference>
<comment type="subcellular location">
    <subcellularLocation>
        <location evidence="1">Nucleus</location>
    </subcellularLocation>
</comment>
<feature type="region of interest" description="Disordered" evidence="13">
    <location>
        <begin position="2914"/>
        <end position="2941"/>
    </location>
</feature>
<evidence type="ECO:0000256" key="9">
    <source>
        <dbReference type="ARBA" id="ARBA00023125"/>
    </source>
</evidence>
<keyword evidence="8" id="KW-0805">Transcription regulation</keyword>
<feature type="region of interest" description="Disordered" evidence="13">
    <location>
        <begin position="1120"/>
        <end position="1146"/>
    </location>
</feature>
<evidence type="ECO:0000256" key="3">
    <source>
        <dbReference type="ARBA" id="ARBA00022553"/>
    </source>
</evidence>
<feature type="compositionally biased region" description="Basic residues" evidence="13">
    <location>
        <begin position="2372"/>
        <end position="2385"/>
    </location>
</feature>
<feature type="compositionally biased region" description="Polar residues" evidence="13">
    <location>
        <begin position="2274"/>
        <end position="2313"/>
    </location>
</feature>
<proteinExistence type="inferred from homology"/>
<keyword evidence="16" id="KW-1185">Reference proteome</keyword>
<feature type="domain" description="C2H2-type" evidence="14">
    <location>
        <begin position="720"/>
        <end position="747"/>
    </location>
</feature>
<feature type="compositionally biased region" description="Acidic residues" evidence="13">
    <location>
        <begin position="2756"/>
        <end position="2765"/>
    </location>
</feature>
<keyword evidence="5" id="KW-0677">Repeat</keyword>
<feature type="region of interest" description="Disordered" evidence="13">
    <location>
        <begin position="2596"/>
        <end position="2664"/>
    </location>
</feature>
<feature type="compositionally biased region" description="Polar residues" evidence="13">
    <location>
        <begin position="1877"/>
        <end position="1903"/>
    </location>
</feature>
<dbReference type="PROSITE" id="PS50157">
    <property type="entry name" value="ZINC_FINGER_C2H2_2"/>
    <property type="match status" value="9"/>
</dbReference>
<keyword evidence="9" id="KW-0238">DNA-binding</keyword>
<keyword evidence="11" id="KW-0539">Nucleus</keyword>
<dbReference type="SMART" id="SM00355">
    <property type="entry name" value="ZnF_C2H2"/>
    <property type="match status" value="16"/>
</dbReference>
<feature type="region of interest" description="Disordered" evidence="13">
    <location>
        <begin position="1945"/>
        <end position="1968"/>
    </location>
</feature>
<feature type="compositionally biased region" description="Polar residues" evidence="13">
    <location>
        <begin position="2861"/>
        <end position="2879"/>
    </location>
</feature>
<evidence type="ECO:0000256" key="6">
    <source>
        <dbReference type="ARBA" id="ARBA00022771"/>
    </source>
</evidence>
<keyword evidence="3" id="KW-0597">Phosphoprotein</keyword>
<dbReference type="GO" id="GO:0000981">
    <property type="term" value="F:DNA-binding transcription factor activity, RNA polymerase II-specific"/>
    <property type="evidence" value="ECO:0007669"/>
    <property type="project" value="TreeGrafter"/>
</dbReference>
<dbReference type="Proteomes" id="UP001230051">
    <property type="component" value="Unassembled WGS sequence"/>
</dbReference>
<feature type="domain" description="C2H2-type" evidence="14">
    <location>
        <begin position="2484"/>
        <end position="2509"/>
    </location>
</feature>
<evidence type="ECO:0000256" key="13">
    <source>
        <dbReference type="SAM" id="MobiDB-lite"/>
    </source>
</evidence>
<evidence type="ECO:0000313" key="15">
    <source>
        <dbReference type="EMBL" id="KAK1171918.1"/>
    </source>
</evidence>
<feature type="domain" description="C2H2-type" evidence="14">
    <location>
        <begin position="1084"/>
        <end position="1114"/>
    </location>
</feature>
<feature type="domain" description="C2H2-type" evidence="14">
    <location>
        <begin position="748"/>
        <end position="777"/>
    </location>
</feature>
<evidence type="ECO:0000256" key="10">
    <source>
        <dbReference type="ARBA" id="ARBA00023163"/>
    </source>
</evidence>
<evidence type="ECO:0000256" key="5">
    <source>
        <dbReference type="ARBA" id="ARBA00022737"/>
    </source>
</evidence>
<dbReference type="InterPro" id="IPR052251">
    <property type="entry name" value="GH-ZnFinger_Regulators"/>
</dbReference>
<evidence type="ECO:0000256" key="2">
    <source>
        <dbReference type="ARBA" id="ARBA00006991"/>
    </source>
</evidence>
<dbReference type="InterPro" id="IPR013087">
    <property type="entry name" value="Znf_C2H2_type"/>
</dbReference>
<comment type="similarity">
    <text evidence="2">Belongs to the krueppel C2H2-type zinc-finger protein family.</text>
</comment>
<dbReference type="GO" id="GO:0003677">
    <property type="term" value="F:DNA binding"/>
    <property type="evidence" value="ECO:0007669"/>
    <property type="project" value="UniProtKB-KW"/>
</dbReference>
<feature type="region of interest" description="Disordered" evidence="13">
    <location>
        <begin position="1869"/>
        <end position="1910"/>
    </location>
</feature>
<feature type="compositionally biased region" description="Basic and acidic residues" evidence="13">
    <location>
        <begin position="2745"/>
        <end position="2755"/>
    </location>
</feature>
<evidence type="ECO:0000256" key="12">
    <source>
        <dbReference type="PROSITE-ProRule" id="PRU00042"/>
    </source>
</evidence>
<dbReference type="SUPFAM" id="SSF57667">
    <property type="entry name" value="beta-beta-alpha zinc fingers"/>
    <property type="match status" value="3"/>
</dbReference>
<dbReference type="Pfam" id="PF25420">
    <property type="entry name" value="zf-C2H2_ZN292"/>
    <property type="match status" value="1"/>
</dbReference>
<comment type="caution">
    <text evidence="15">The sequence shown here is derived from an EMBL/GenBank/DDBJ whole genome shotgun (WGS) entry which is preliminary data.</text>
</comment>